<dbReference type="AlphaFoldDB" id="A0A4R9M4D3"/>
<feature type="transmembrane region" description="Helical" evidence="1">
    <location>
        <begin position="61"/>
        <end position="84"/>
    </location>
</feature>
<keyword evidence="1" id="KW-0812">Transmembrane</keyword>
<accession>A0A4R9M4D3</accession>
<proteinExistence type="predicted"/>
<organism evidence="3 4">
    <name type="scientific">Leptospira idonii</name>
    <dbReference type="NCBI Taxonomy" id="1193500"/>
    <lineage>
        <taxon>Bacteria</taxon>
        <taxon>Pseudomonadati</taxon>
        <taxon>Spirochaetota</taxon>
        <taxon>Spirochaetia</taxon>
        <taxon>Leptospirales</taxon>
        <taxon>Leptospiraceae</taxon>
        <taxon>Leptospira</taxon>
    </lineage>
</organism>
<name>A0A4R9M4D3_9LEPT</name>
<dbReference type="InterPro" id="IPR001054">
    <property type="entry name" value="A/G_cyclase"/>
</dbReference>
<dbReference type="GO" id="GO:0006171">
    <property type="term" value="P:cAMP biosynthetic process"/>
    <property type="evidence" value="ECO:0007669"/>
    <property type="project" value="TreeGrafter"/>
</dbReference>
<keyword evidence="1" id="KW-0472">Membrane</keyword>
<dbReference type="PROSITE" id="PS50125">
    <property type="entry name" value="GUANYLATE_CYCLASE_2"/>
    <property type="match status" value="1"/>
</dbReference>
<dbReference type="GO" id="GO:0035556">
    <property type="term" value="P:intracellular signal transduction"/>
    <property type="evidence" value="ECO:0007669"/>
    <property type="project" value="InterPro"/>
</dbReference>
<dbReference type="EMBL" id="RQHW01000010">
    <property type="protein sequence ID" value="TGN20587.1"/>
    <property type="molecule type" value="Genomic_DNA"/>
</dbReference>
<dbReference type="Pfam" id="PF00211">
    <property type="entry name" value="Guanylate_cyc"/>
    <property type="match status" value="1"/>
</dbReference>
<feature type="transmembrane region" description="Helical" evidence="1">
    <location>
        <begin position="191"/>
        <end position="215"/>
    </location>
</feature>
<sequence>MNLRKELSRFLTIRQSISPRMKLLLAEEERNGAFVANRFRYVIGGVLAASAVANIPNMHDILGYFVNFIALAFYFLNTFVHAYLLKCDHKFWREKYEYISLFFDNFLVFITMWNWYLLQGGGNPNFNLKTPLLFYYFLPLALSLFQFRIRLVAFSFFCFLVSYFVFLGYAIALNSKTGTVWFSYVLSDELILSDAIVSKPLVYLVVTLSLSYGIYRTIVMLKRLADSEAQKTSLARYFSPDLVEEITSQPDIIPSGQRQKVTVLFSDIRGFTQLSESMDPAVLSVFLNDYRKGMTRAIFNYGGTLDKFIGDAVMATFGTPLPAKLQGLDSKNAVLSAKEMFIELDRFNSERISRGESPIEIGIGIHCGEVFAGNIGSEERMEYTVIGDTVNTASRIESACKELGAKLLISEEVWEDAGRPDDFERTRPVALAGKEKRVELFSLRKAVS</sequence>
<keyword evidence="1" id="KW-1133">Transmembrane helix</keyword>
<dbReference type="GO" id="GO:0004016">
    <property type="term" value="F:adenylate cyclase activity"/>
    <property type="evidence" value="ECO:0007669"/>
    <property type="project" value="UniProtKB-ARBA"/>
</dbReference>
<dbReference type="InterPro" id="IPR050697">
    <property type="entry name" value="Adenylyl/Guanylyl_Cyclase_3/4"/>
</dbReference>
<evidence type="ECO:0000256" key="1">
    <source>
        <dbReference type="SAM" id="Phobius"/>
    </source>
</evidence>
<dbReference type="PANTHER" id="PTHR43081:SF1">
    <property type="entry name" value="ADENYLATE CYCLASE, TERMINAL-DIFFERENTIATION SPECIFIC"/>
    <property type="match status" value="1"/>
</dbReference>
<dbReference type="CDD" id="cd07302">
    <property type="entry name" value="CHD"/>
    <property type="match status" value="1"/>
</dbReference>
<evidence type="ECO:0000259" key="2">
    <source>
        <dbReference type="PROSITE" id="PS50125"/>
    </source>
</evidence>
<dbReference type="RefSeq" id="WP_135759074.1">
    <property type="nucleotide sequence ID" value="NZ_RQHW01000010.1"/>
</dbReference>
<feature type="transmembrane region" description="Helical" evidence="1">
    <location>
        <begin position="152"/>
        <end position="171"/>
    </location>
</feature>
<dbReference type="OrthoDB" id="9806704at2"/>
<protein>
    <submittedName>
        <fullName evidence="3">Adenylate/guanylate cyclase domain-containing protein</fullName>
    </submittedName>
</protein>
<dbReference type="InterPro" id="IPR029787">
    <property type="entry name" value="Nucleotide_cyclase"/>
</dbReference>
<comment type="caution">
    <text evidence="3">The sequence shown here is derived from an EMBL/GenBank/DDBJ whole genome shotgun (WGS) entry which is preliminary data.</text>
</comment>
<dbReference type="Gene3D" id="3.30.70.1230">
    <property type="entry name" value="Nucleotide cyclase"/>
    <property type="match status" value="1"/>
</dbReference>
<dbReference type="PANTHER" id="PTHR43081">
    <property type="entry name" value="ADENYLATE CYCLASE, TERMINAL-DIFFERENTIATION SPECIFIC-RELATED"/>
    <property type="match status" value="1"/>
</dbReference>
<dbReference type="SUPFAM" id="SSF55073">
    <property type="entry name" value="Nucleotide cyclase"/>
    <property type="match status" value="1"/>
</dbReference>
<reference evidence="3" key="1">
    <citation type="journal article" date="2019" name="PLoS Negl. Trop. Dis.">
        <title>Revisiting the worldwide diversity of Leptospira species in the environment.</title>
        <authorList>
            <person name="Vincent A.T."/>
            <person name="Schiettekatte O."/>
            <person name="Bourhy P."/>
            <person name="Veyrier F.J."/>
            <person name="Picardeau M."/>
        </authorList>
    </citation>
    <scope>NUCLEOTIDE SEQUENCE [LARGE SCALE GENOMIC DNA]</scope>
    <source>
        <strain evidence="3">201300427</strain>
    </source>
</reference>
<keyword evidence="4" id="KW-1185">Reference proteome</keyword>
<dbReference type="SMART" id="SM00044">
    <property type="entry name" value="CYCc"/>
    <property type="match status" value="1"/>
</dbReference>
<evidence type="ECO:0000313" key="3">
    <source>
        <dbReference type="EMBL" id="TGN20587.1"/>
    </source>
</evidence>
<gene>
    <name evidence="3" type="ORF">EHS15_03060</name>
</gene>
<evidence type="ECO:0000313" key="4">
    <source>
        <dbReference type="Proteomes" id="UP000298058"/>
    </source>
</evidence>
<feature type="transmembrane region" description="Helical" evidence="1">
    <location>
        <begin position="128"/>
        <end position="145"/>
    </location>
</feature>
<feature type="transmembrane region" description="Helical" evidence="1">
    <location>
        <begin position="96"/>
        <end position="116"/>
    </location>
</feature>
<dbReference type="Proteomes" id="UP000298058">
    <property type="component" value="Unassembled WGS sequence"/>
</dbReference>
<feature type="transmembrane region" description="Helical" evidence="1">
    <location>
        <begin position="39"/>
        <end position="55"/>
    </location>
</feature>
<feature type="domain" description="Guanylate cyclase" evidence="2">
    <location>
        <begin position="262"/>
        <end position="397"/>
    </location>
</feature>